<dbReference type="EMBL" id="JACBAG010001593">
    <property type="protein sequence ID" value="KAF7184630.1"/>
    <property type="molecule type" value="Genomic_DNA"/>
</dbReference>
<reference evidence="2" key="1">
    <citation type="submission" date="2020-06" db="EMBL/GenBank/DDBJ databases">
        <title>Draft genome sequences of strains closely related to Aspergillus parafelis and Aspergillus hiratsukae.</title>
        <authorList>
            <person name="Dos Santos R.A.C."/>
            <person name="Rivero-Menendez O."/>
            <person name="Steenwyk J.L."/>
            <person name="Mead M.E."/>
            <person name="Goldman G.H."/>
            <person name="Alastruey-Izquierdo A."/>
            <person name="Rokas A."/>
        </authorList>
    </citation>
    <scope>NUCLEOTIDE SEQUENCE</scope>
    <source>
        <strain evidence="2">CNM-CM7691</strain>
    </source>
</reference>
<gene>
    <name evidence="2" type="ORF">CNMCM7691_005873</name>
</gene>
<feature type="region of interest" description="Disordered" evidence="1">
    <location>
        <begin position="296"/>
        <end position="315"/>
    </location>
</feature>
<dbReference type="Proteomes" id="UP000641853">
    <property type="component" value="Unassembled WGS sequence"/>
</dbReference>
<proteinExistence type="predicted"/>
<evidence type="ECO:0000313" key="2">
    <source>
        <dbReference type="EMBL" id="KAF7184630.1"/>
    </source>
</evidence>
<sequence>MASSSAVTTNPCGIPGVDYDKTFVQNLESNAPALTGCFGLPDSVAVWKLINEDKDTKEVINAYITHRVNNYGYTEDYGKQPYVVQLMRAKPSLFPRTNITTDPIRLNPYDVLHGWKLLSFFWKQIQGGKKAKGKPQKNITIPPVFHTPTNPNAVLGSGPNTALAGDPGTAAAPVSVTADALFGADHAQANSYMATKQHADQLGNSALLHHNTVQETLKKVFRSDLSSAKATISRPTMTAVERDLLYKYMMEMDNFESELILHEPTDTLVGGSQTQVFLNRLAATSQASELIRVAAAEGNDTEPDEATTEAPGTGL</sequence>
<accession>A0A8H6VB25</accession>
<name>A0A8H6VB25_9EURO</name>
<keyword evidence="3" id="KW-1185">Reference proteome</keyword>
<evidence type="ECO:0000313" key="3">
    <source>
        <dbReference type="Proteomes" id="UP000641853"/>
    </source>
</evidence>
<evidence type="ECO:0000256" key="1">
    <source>
        <dbReference type="SAM" id="MobiDB-lite"/>
    </source>
</evidence>
<protein>
    <submittedName>
        <fullName evidence="2">Uncharacterized protein</fullName>
    </submittedName>
</protein>
<organism evidence="2 3">
    <name type="scientific">Aspergillus felis</name>
    <dbReference type="NCBI Taxonomy" id="1287682"/>
    <lineage>
        <taxon>Eukaryota</taxon>
        <taxon>Fungi</taxon>
        <taxon>Dikarya</taxon>
        <taxon>Ascomycota</taxon>
        <taxon>Pezizomycotina</taxon>
        <taxon>Eurotiomycetes</taxon>
        <taxon>Eurotiomycetidae</taxon>
        <taxon>Eurotiales</taxon>
        <taxon>Aspergillaceae</taxon>
        <taxon>Aspergillus</taxon>
        <taxon>Aspergillus subgen. Fumigati</taxon>
    </lineage>
</organism>
<comment type="caution">
    <text evidence="2">The sequence shown here is derived from an EMBL/GenBank/DDBJ whole genome shotgun (WGS) entry which is preliminary data.</text>
</comment>
<dbReference type="AlphaFoldDB" id="A0A8H6VB25"/>